<gene>
    <name evidence="11" type="ORF">GI584_19620</name>
</gene>
<dbReference type="SUPFAM" id="SSF161098">
    <property type="entry name" value="MetI-like"/>
    <property type="match status" value="1"/>
</dbReference>
<reference evidence="11 12" key="1">
    <citation type="submission" date="2019-11" db="EMBL/GenBank/DDBJ databases">
        <title>Gracilibacillus salitolerans sp. nov., a moderate halophile isolated from a saline soil in northwest China.</title>
        <authorList>
            <person name="Gan L."/>
        </authorList>
    </citation>
    <scope>NUCLEOTIDE SEQUENCE [LARGE SCALE GENOMIC DNA]</scope>
    <source>
        <strain evidence="11 12">SCU50</strain>
    </source>
</reference>
<keyword evidence="3 9" id="KW-0813">Transport</keyword>
<feature type="transmembrane region" description="Helical" evidence="9">
    <location>
        <begin position="79"/>
        <end position="103"/>
    </location>
</feature>
<dbReference type="GO" id="GO:0055085">
    <property type="term" value="P:transmembrane transport"/>
    <property type="evidence" value="ECO:0007669"/>
    <property type="project" value="InterPro"/>
</dbReference>
<evidence type="ECO:0000256" key="2">
    <source>
        <dbReference type="ARBA" id="ARBA00009047"/>
    </source>
</evidence>
<dbReference type="CDD" id="cd06261">
    <property type="entry name" value="TM_PBP2"/>
    <property type="match status" value="1"/>
</dbReference>
<comment type="similarity">
    <text evidence="2">Belongs to the binding-protein-dependent transport system permease family. MalFG subfamily.</text>
</comment>
<dbReference type="GO" id="GO:0005886">
    <property type="term" value="C:plasma membrane"/>
    <property type="evidence" value="ECO:0007669"/>
    <property type="project" value="UniProtKB-SubCell"/>
</dbReference>
<dbReference type="PANTHER" id="PTHR32243:SF50">
    <property type="entry name" value="MALTOSE_MALTODEXTRIN TRANSPORT SYSTEM PERMEASE PROTEIN MALG"/>
    <property type="match status" value="1"/>
</dbReference>
<keyword evidence="5" id="KW-0762">Sugar transport</keyword>
<keyword evidence="7 9" id="KW-1133">Transmembrane helix</keyword>
<feature type="transmembrane region" description="Helical" evidence="9">
    <location>
        <begin position="20"/>
        <end position="42"/>
    </location>
</feature>
<dbReference type="PANTHER" id="PTHR32243">
    <property type="entry name" value="MALTOSE TRANSPORT SYSTEM PERMEASE-RELATED"/>
    <property type="match status" value="1"/>
</dbReference>
<feature type="transmembrane region" description="Helical" evidence="9">
    <location>
        <begin position="115"/>
        <end position="137"/>
    </location>
</feature>
<sequence length="288" mass="32500">MGGERTMNRKVKQGSKITRIILRIILLFLTIIMVYPLIWNIIASLKSNEEILESPWTLPDVLHFENFVRAFTEANIGGYVFNSILVTVLSLSIMLILAIPSSYVIGRFNFPGRKFLHNFFLAGLFIQPILIMVPLFLLVNDMKITNNLFSLSIIYAITNISFSIYLLIGFMKTIPKEYEEAAVIDGCGYISTLIRVIIPLAKPGIITVSIFNFFTFWNEYALALVLITSDEKKTIPVGLVNLMEVQRYATDWSALFAGLVIVLIPTVVIYIFVHKKLTEGMMMGGIKG</sequence>
<evidence type="ECO:0000256" key="6">
    <source>
        <dbReference type="ARBA" id="ARBA00022692"/>
    </source>
</evidence>
<evidence type="ECO:0000256" key="5">
    <source>
        <dbReference type="ARBA" id="ARBA00022597"/>
    </source>
</evidence>
<dbReference type="AlphaFoldDB" id="A0A5Q2TQW6"/>
<evidence type="ECO:0000259" key="10">
    <source>
        <dbReference type="PROSITE" id="PS50928"/>
    </source>
</evidence>
<evidence type="ECO:0000256" key="3">
    <source>
        <dbReference type="ARBA" id="ARBA00022448"/>
    </source>
</evidence>
<dbReference type="Pfam" id="PF00528">
    <property type="entry name" value="BPD_transp_1"/>
    <property type="match status" value="1"/>
</dbReference>
<dbReference type="Gene3D" id="1.10.3720.10">
    <property type="entry name" value="MetI-like"/>
    <property type="match status" value="1"/>
</dbReference>
<dbReference type="Proteomes" id="UP000339690">
    <property type="component" value="Chromosome"/>
</dbReference>
<comment type="subcellular location">
    <subcellularLocation>
        <location evidence="1 9">Cell membrane</location>
        <topology evidence="1 9">Multi-pass membrane protein</topology>
    </subcellularLocation>
</comment>
<keyword evidence="8 9" id="KW-0472">Membrane</keyword>
<proteinExistence type="inferred from homology"/>
<evidence type="ECO:0000256" key="7">
    <source>
        <dbReference type="ARBA" id="ARBA00022989"/>
    </source>
</evidence>
<evidence type="ECO:0000256" key="9">
    <source>
        <dbReference type="RuleBase" id="RU363032"/>
    </source>
</evidence>
<evidence type="ECO:0000313" key="11">
    <source>
        <dbReference type="EMBL" id="QGH36120.1"/>
    </source>
</evidence>
<keyword evidence="4" id="KW-1003">Cell membrane</keyword>
<dbReference type="InterPro" id="IPR050901">
    <property type="entry name" value="BP-dep_ABC_trans_perm"/>
</dbReference>
<dbReference type="InterPro" id="IPR035906">
    <property type="entry name" value="MetI-like_sf"/>
</dbReference>
<protein>
    <submittedName>
        <fullName evidence="11">ABC transporter permease subunit</fullName>
    </submittedName>
</protein>
<name>A0A5Q2TQW6_9BACI</name>
<evidence type="ECO:0000313" key="12">
    <source>
        <dbReference type="Proteomes" id="UP000339690"/>
    </source>
</evidence>
<organism evidence="11 12">
    <name type="scientific">Gracilibacillus salitolerans</name>
    <dbReference type="NCBI Taxonomy" id="2663022"/>
    <lineage>
        <taxon>Bacteria</taxon>
        <taxon>Bacillati</taxon>
        <taxon>Bacillota</taxon>
        <taxon>Bacilli</taxon>
        <taxon>Bacillales</taxon>
        <taxon>Bacillaceae</taxon>
        <taxon>Gracilibacillus</taxon>
    </lineage>
</organism>
<dbReference type="PROSITE" id="PS50928">
    <property type="entry name" value="ABC_TM1"/>
    <property type="match status" value="1"/>
</dbReference>
<keyword evidence="12" id="KW-1185">Reference proteome</keyword>
<evidence type="ECO:0000256" key="1">
    <source>
        <dbReference type="ARBA" id="ARBA00004651"/>
    </source>
</evidence>
<evidence type="ECO:0000256" key="4">
    <source>
        <dbReference type="ARBA" id="ARBA00022475"/>
    </source>
</evidence>
<feature type="transmembrane region" description="Helical" evidence="9">
    <location>
        <begin position="205"/>
        <end position="227"/>
    </location>
</feature>
<keyword evidence="6 9" id="KW-0812">Transmembrane</keyword>
<feature type="domain" description="ABC transmembrane type-1" evidence="10">
    <location>
        <begin position="80"/>
        <end position="273"/>
    </location>
</feature>
<accession>A0A5Q2TQW6</accession>
<evidence type="ECO:0000256" key="8">
    <source>
        <dbReference type="ARBA" id="ARBA00023136"/>
    </source>
</evidence>
<dbReference type="InterPro" id="IPR000515">
    <property type="entry name" value="MetI-like"/>
</dbReference>
<feature type="transmembrane region" description="Helical" evidence="9">
    <location>
        <begin position="252"/>
        <end position="273"/>
    </location>
</feature>
<feature type="transmembrane region" description="Helical" evidence="9">
    <location>
        <begin position="149"/>
        <end position="168"/>
    </location>
</feature>
<dbReference type="EMBL" id="CP045915">
    <property type="protein sequence ID" value="QGH36120.1"/>
    <property type="molecule type" value="Genomic_DNA"/>
</dbReference>
<dbReference type="KEGG" id="grc:GI584_19620"/>